<feature type="domain" description="Glycosyl transferase family 1" evidence="3">
    <location>
        <begin position="173"/>
        <end position="325"/>
    </location>
</feature>
<reference evidence="5 6" key="1">
    <citation type="submission" date="2020-08" db="EMBL/GenBank/DDBJ databases">
        <title>Sequencing the genomes of 1000 actinobacteria strains.</title>
        <authorList>
            <person name="Klenk H.-P."/>
        </authorList>
    </citation>
    <scope>NUCLEOTIDE SEQUENCE [LARGE SCALE GENOMIC DNA]</scope>
    <source>
        <strain evidence="5 6">DSM 44230</strain>
    </source>
</reference>
<accession>A0A7W7CBX2</accession>
<evidence type="ECO:0000313" key="6">
    <source>
        <dbReference type="Proteomes" id="UP000533598"/>
    </source>
</evidence>
<evidence type="ECO:0000259" key="4">
    <source>
        <dbReference type="Pfam" id="PF13439"/>
    </source>
</evidence>
<evidence type="ECO:0000259" key="3">
    <source>
        <dbReference type="Pfam" id="PF00534"/>
    </source>
</evidence>
<dbReference type="InterPro" id="IPR001296">
    <property type="entry name" value="Glyco_trans_1"/>
</dbReference>
<gene>
    <name evidence="5" type="ORF">HNR67_004285</name>
</gene>
<evidence type="ECO:0000313" key="5">
    <source>
        <dbReference type="EMBL" id="MBB4678167.1"/>
    </source>
</evidence>
<dbReference type="CDD" id="cd03801">
    <property type="entry name" value="GT4_PimA-like"/>
    <property type="match status" value="1"/>
</dbReference>
<keyword evidence="1" id="KW-0328">Glycosyltransferase</keyword>
<dbReference type="Gene3D" id="3.40.50.2000">
    <property type="entry name" value="Glycogen Phosphorylase B"/>
    <property type="match status" value="2"/>
</dbReference>
<dbReference type="EMBL" id="JACHMH010000001">
    <property type="protein sequence ID" value="MBB4678167.1"/>
    <property type="molecule type" value="Genomic_DNA"/>
</dbReference>
<dbReference type="Proteomes" id="UP000533598">
    <property type="component" value="Unassembled WGS sequence"/>
</dbReference>
<dbReference type="GO" id="GO:0009103">
    <property type="term" value="P:lipopolysaccharide biosynthetic process"/>
    <property type="evidence" value="ECO:0007669"/>
    <property type="project" value="TreeGrafter"/>
</dbReference>
<evidence type="ECO:0000256" key="2">
    <source>
        <dbReference type="ARBA" id="ARBA00022679"/>
    </source>
</evidence>
<dbReference type="AlphaFoldDB" id="A0A7W7CBX2"/>
<dbReference type="InterPro" id="IPR028098">
    <property type="entry name" value="Glyco_trans_4-like_N"/>
</dbReference>
<organism evidence="5 6">
    <name type="scientific">Crossiella cryophila</name>
    <dbReference type="NCBI Taxonomy" id="43355"/>
    <lineage>
        <taxon>Bacteria</taxon>
        <taxon>Bacillati</taxon>
        <taxon>Actinomycetota</taxon>
        <taxon>Actinomycetes</taxon>
        <taxon>Pseudonocardiales</taxon>
        <taxon>Pseudonocardiaceae</taxon>
        <taxon>Crossiella</taxon>
    </lineage>
</organism>
<dbReference type="RefSeq" id="WP_312987764.1">
    <property type="nucleotide sequence ID" value="NZ_BAAAUI010000004.1"/>
</dbReference>
<dbReference type="PANTHER" id="PTHR46401">
    <property type="entry name" value="GLYCOSYLTRANSFERASE WBBK-RELATED"/>
    <property type="match status" value="1"/>
</dbReference>
<evidence type="ECO:0000256" key="1">
    <source>
        <dbReference type="ARBA" id="ARBA00022676"/>
    </source>
</evidence>
<keyword evidence="2 5" id="KW-0808">Transferase</keyword>
<proteinExistence type="predicted"/>
<feature type="domain" description="Glycosyltransferase subfamily 4-like N-terminal" evidence="4">
    <location>
        <begin position="69"/>
        <end position="161"/>
    </location>
</feature>
<sequence length="349" mass="36824">MTVWFVLPGDIDDRAAPSGGNVYDRRISQALAAGGAGLREIPVPGAWPQPDLAARHGLAAALAACPDGSVVLFDGLVACGVPELLRPEAERLNLVVLVHLPLADETGLDPALAAALDAAERDSLHLARAVVATSAWAAWRLVQRHGLDPDRVHTVPPGVDPAPIAPGTDGGSQLLCVASLTPRKGHDLLVKALAEVGDLPWHCACAGPLRDPAQLRLVRDLIERHGLGERIRLLGPRTGMPLERQYAAADLLVLPSRAETYGMVVTEALARGIPVLATSGSGVPEALGDGGLLVPPGDVTALAAALRRWLTNEDLRRDLRVSARRRRGVLSTWDESARELAQVLATLRA</sequence>
<dbReference type="Pfam" id="PF00534">
    <property type="entry name" value="Glycos_transf_1"/>
    <property type="match status" value="1"/>
</dbReference>
<protein>
    <submittedName>
        <fullName evidence="5">Glycosyltransferase involved in cell wall biosynthesis</fullName>
    </submittedName>
</protein>
<dbReference type="SUPFAM" id="SSF53756">
    <property type="entry name" value="UDP-Glycosyltransferase/glycogen phosphorylase"/>
    <property type="match status" value="1"/>
</dbReference>
<dbReference type="GO" id="GO:0016757">
    <property type="term" value="F:glycosyltransferase activity"/>
    <property type="evidence" value="ECO:0007669"/>
    <property type="project" value="UniProtKB-KW"/>
</dbReference>
<keyword evidence="6" id="KW-1185">Reference proteome</keyword>
<comment type="caution">
    <text evidence="5">The sequence shown here is derived from an EMBL/GenBank/DDBJ whole genome shotgun (WGS) entry which is preliminary data.</text>
</comment>
<name>A0A7W7CBX2_9PSEU</name>
<dbReference type="Pfam" id="PF13439">
    <property type="entry name" value="Glyco_transf_4"/>
    <property type="match status" value="1"/>
</dbReference>
<dbReference type="PANTHER" id="PTHR46401:SF2">
    <property type="entry name" value="GLYCOSYLTRANSFERASE WBBK-RELATED"/>
    <property type="match status" value="1"/>
</dbReference>